<accession>A0A480AJ48</accession>
<organism evidence="2 3">
    <name type="scientific">Pseudaquabacterium pictum</name>
    <dbReference type="NCBI Taxonomy" id="2315236"/>
    <lineage>
        <taxon>Bacteria</taxon>
        <taxon>Pseudomonadati</taxon>
        <taxon>Pseudomonadota</taxon>
        <taxon>Betaproteobacteria</taxon>
        <taxon>Burkholderiales</taxon>
        <taxon>Sphaerotilaceae</taxon>
        <taxon>Pseudaquabacterium</taxon>
    </lineage>
</organism>
<gene>
    <name evidence="2" type="ORF">AQPW35_01170</name>
</gene>
<dbReference type="InterPro" id="IPR008318">
    <property type="entry name" value="UCP030820"/>
</dbReference>
<evidence type="ECO:0000313" key="3">
    <source>
        <dbReference type="Proteomes" id="UP000301751"/>
    </source>
</evidence>
<dbReference type="PIRSF" id="PIRSF030820">
    <property type="entry name" value="UCP030820"/>
    <property type="match status" value="1"/>
</dbReference>
<name>A0A480AJ48_9BURK</name>
<protein>
    <recommendedName>
        <fullName evidence="4">Oxidoreductase</fullName>
    </recommendedName>
</protein>
<comment type="caution">
    <text evidence="2">The sequence shown here is derived from an EMBL/GenBank/DDBJ whole genome shotgun (WGS) entry which is preliminary data.</text>
</comment>
<keyword evidence="3" id="KW-1185">Reference proteome</keyword>
<reference evidence="3" key="1">
    <citation type="submission" date="2019-03" db="EMBL/GenBank/DDBJ databases">
        <title>Aquabacterium pictum sp.nov., the first bacteriochlorophyll a-containing freshwater bacterium in the genus Aquabacterium of the class Betaproteobacteria.</title>
        <authorList>
            <person name="Hirose S."/>
            <person name="Tank M."/>
            <person name="Hara E."/>
            <person name="Tamaki H."/>
            <person name="Takaichi S."/>
            <person name="Haruta S."/>
            <person name="Hanada S."/>
        </authorList>
    </citation>
    <scope>NUCLEOTIDE SEQUENCE [LARGE SCALE GENOMIC DNA]</scope>
    <source>
        <strain evidence="3">W35</strain>
    </source>
</reference>
<feature type="region of interest" description="Disordered" evidence="1">
    <location>
        <begin position="1"/>
        <end position="27"/>
    </location>
</feature>
<dbReference type="OrthoDB" id="9800421at2"/>
<dbReference type="Pfam" id="PF06073">
    <property type="entry name" value="DUF934"/>
    <property type="match status" value="1"/>
</dbReference>
<evidence type="ECO:0000313" key="2">
    <source>
        <dbReference type="EMBL" id="GCL61036.1"/>
    </source>
</evidence>
<dbReference type="EMBL" id="BJCL01000001">
    <property type="protein sequence ID" value="GCL61036.1"/>
    <property type="molecule type" value="Genomic_DNA"/>
</dbReference>
<proteinExistence type="predicted"/>
<evidence type="ECO:0000256" key="1">
    <source>
        <dbReference type="SAM" id="MobiDB-lite"/>
    </source>
</evidence>
<sequence length="183" mass="20186">MQFITHASQDPWHADTGEDGPQPHPPVRAHSLLTLEQWHAVREDWPATVPAGIQLANTVDIEALAGDLPRFGLVVLHFPKWVDGRAYSQARLMRARYRFRGEVRATGDVLVDMVPLLARTGFSQAQLRADQKVDVAQRALGFFAGHYQGDVLQPKPAFARDLSQEAGPAAERARAELHAGQGI</sequence>
<dbReference type="Proteomes" id="UP000301751">
    <property type="component" value="Unassembled WGS sequence"/>
</dbReference>
<evidence type="ECO:0008006" key="4">
    <source>
        <dbReference type="Google" id="ProtNLM"/>
    </source>
</evidence>
<dbReference type="RefSeq" id="WP_137730821.1">
    <property type="nucleotide sequence ID" value="NZ_BJCL01000001.1"/>
</dbReference>
<dbReference type="AlphaFoldDB" id="A0A480AJ48"/>